<dbReference type="GO" id="GO:0046872">
    <property type="term" value="F:metal ion binding"/>
    <property type="evidence" value="ECO:0007669"/>
    <property type="project" value="UniProtKB-KW"/>
</dbReference>
<dbReference type="GO" id="GO:0004518">
    <property type="term" value="F:nuclease activity"/>
    <property type="evidence" value="ECO:0007669"/>
    <property type="project" value="UniProtKB-KW"/>
</dbReference>
<evidence type="ECO:0000256" key="2">
    <source>
        <dbReference type="ARBA" id="ARBA00022723"/>
    </source>
</evidence>
<dbReference type="Gene3D" id="3.40.50.1010">
    <property type="entry name" value="5'-nuclease"/>
    <property type="match status" value="1"/>
</dbReference>
<evidence type="ECO:0000256" key="1">
    <source>
        <dbReference type="ARBA" id="ARBA00022722"/>
    </source>
</evidence>
<dbReference type="EMBL" id="FNRY01000001">
    <property type="protein sequence ID" value="SEB48555.1"/>
    <property type="molecule type" value="Genomic_DNA"/>
</dbReference>
<dbReference type="STRING" id="640635.SAMN04489806_0816"/>
<proteinExistence type="predicted"/>
<keyword evidence="7" id="KW-1185">Reference proteome</keyword>
<dbReference type="RefSeq" id="WP_091180197.1">
    <property type="nucleotide sequence ID" value="NZ_FNRY01000001.1"/>
</dbReference>
<keyword evidence="4" id="KW-0460">Magnesium</keyword>
<dbReference type="SUPFAM" id="SSF88723">
    <property type="entry name" value="PIN domain-like"/>
    <property type="match status" value="1"/>
</dbReference>
<keyword evidence="1" id="KW-0540">Nuclease</keyword>
<dbReference type="Pfam" id="PF01850">
    <property type="entry name" value="PIN"/>
    <property type="match status" value="1"/>
</dbReference>
<dbReference type="OrthoDB" id="1525146at2"/>
<dbReference type="AlphaFoldDB" id="A0A1H4JRK5"/>
<name>A0A1H4JRK5_9MICO</name>
<dbReference type="InterPro" id="IPR029060">
    <property type="entry name" value="PIN-like_dom_sf"/>
</dbReference>
<keyword evidence="3" id="KW-0378">Hydrolase</keyword>
<gene>
    <name evidence="6" type="ORF">SAMN04489806_0816</name>
</gene>
<accession>A0A1H4JRK5</accession>
<evidence type="ECO:0000256" key="4">
    <source>
        <dbReference type="ARBA" id="ARBA00022842"/>
    </source>
</evidence>
<keyword evidence="2" id="KW-0479">Metal-binding</keyword>
<reference evidence="6 7" key="1">
    <citation type="submission" date="2016-10" db="EMBL/GenBank/DDBJ databases">
        <authorList>
            <person name="de Groot N.N."/>
        </authorList>
    </citation>
    <scope>NUCLEOTIDE SEQUENCE [LARGE SCALE GENOMIC DNA]</scope>
    <source>
        <strain evidence="6 7">DSM 21799</strain>
    </source>
</reference>
<sequence>MTPVSERSSAWYIDSSVGLRIVLGHSQSAIDWFDECAAAGDAFVSSRLIELEMTRVLRRESLEVRAAQEFAAELTLLRVDDALLEEAATIRSHVKTLDSLHLASAQRIGPASVAVVTHDANMARVADALGFEVHDPVTEI</sequence>
<evidence type="ECO:0000313" key="7">
    <source>
        <dbReference type="Proteomes" id="UP000199183"/>
    </source>
</evidence>
<protein>
    <recommendedName>
        <fullName evidence="5">PIN domain-containing protein</fullName>
    </recommendedName>
</protein>
<feature type="domain" description="PIN" evidence="5">
    <location>
        <begin position="12"/>
        <end position="127"/>
    </location>
</feature>
<dbReference type="Proteomes" id="UP000199183">
    <property type="component" value="Unassembled WGS sequence"/>
</dbReference>
<evidence type="ECO:0000259" key="5">
    <source>
        <dbReference type="Pfam" id="PF01850"/>
    </source>
</evidence>
<evidence type="ECO:0000313" key="6">
    <source>
        <dbReference type="EMBL" id="SEB48555.1"/>
    </source>
</evidence>
<organism evidence="6 7">
    <name type="scientific">Paramicrobacterium humi</name>
    <dbReference type="NCBI Taxonomy" id="640635"/>
    <lineage>
        <taxon>Bacteria</taxon>
        <taxon>Bacillati</taxon>
        <taxon>Actinomycetota</taxon>
        <taxon>Actinomycetes</taxon>
        <taxon>Micrococcales</taxon>
        <taxon>Microbacteriaceae</taxon>
        <taxon>Paramicrobacterium</taxon>
    </lineage>
</organism>
<dbReference type="GO" id="GO:0016787">
    <property type="term" value="F:hydrolase activity"/>
    <property type="evidence" value="ECO:0007669"/>
    <property type="project" value="UniProtKB-KW"/>
</dbReference>
<dbReference type="InterPro" id="IPR002716">
    <property type="entry name" value="PIN_dom"/>
</dbReference>
<evidence type="ECO:0000256" key="3">
    <source>
        <dbReference type="ARBA" id="ARBA00022801"/>
    </source>
</evidence>